<feature type="compositionally biased region" description="Polar residues" evidence="1">
    <location>
        <begin position="759"/>
        <end position="777"/>
    </location>
</feature>
<protein>
    <submittedName>
        <fullName evidence="3">BQ5605_C027g10295 protein</fullName>
    </submittedName>
</protein>
<feature type="compositionally biased region" description="Low complexity" evidence="1">
    <location>
        <begin position="408"/>
        <end position="430"/>
    </location>
</feature>
<evidence type="ECO:0000313" key="4">
    <source>
        <dbReference type="Proteomes" id="UP000249464"/>
    </source>
</evidence>
<feature type="compositionally biased region" description="Gly residues" evidence="1">
    <location>
        <begin position="77"/>
        <end position="87"/>
    </location>
</feature>
<feature type="region of interest" description="Disordered" evidence="1">
    <location>
        <begin position="854"/>
        <end position="902"/>
    </location>
</feature>
<feature type="compositionally biased region" description="Acidic residues" evidence="1">
    <location>
        <begin position="800"/>
        <end position="812"/>
    </location>
</feature>
<feature type="region of interest" description="Disordered" evidence="1">
    <location>
        <begin position="408"/>
        <end position="481"/>
    </location>
</feature>
<name>A0A2X0MR87_9BASI</name>
<proteinExistence type="predicted"/>
<reference evidence="3 4" key="1">
    <citation type="submission" date="2016-11" db="EMBL/GenBank/DDBJ databases">
        <authorList>
            <person name="Jaros S."/>
            <person name="Januszkiewicz K."/>
            <person name="Wedrychowicz H."/>
        </authorList>
    </citation>
    <scope>NUCLEOTIDE SEQUENCE [LARGE SCALE GENOMIC DNA]</scope>
</reference>
<feature type="compositionally biased region" description="Basic and acidic residues" evidence="1">
    <location>
        <begin position="672"/>
        <end position="690"/>
    </location>
</feature>
<keyword evidence="4" id="KW-1185">Reference proteome</keyword>
<dbReference type="STRING" id="796604.A0A2X0MR87"/>
<accession>A0A2X0MR87</accession>
<dbReference type="PROSITE" id="PS51840">
    <property type="entry name" value="C2_NT"/>
    <property type="match status" value="1"/>
</dbReference>
<dbReference type="PANTHER" id="PTHR21456">
    <property type="entry name" value="FAMILY WITH SEQUENCE SIMILARITY 102"/>
    <property type="match status" value="1"/>
</dbReference>
<feature type="compositionally biased region" description="Polar residues" evidence="1">
    <location>
        <begin position="877"/>
        <end position="887"/>
    </location>
</feature>
<feature type="region of interest" description="Disordered" evidence="1">
    <location>
        <begin position="61"/>
        <end position="269"/>
    </location>
</feature>
<dbReference type="Pfam" id="PF10358">
    <property type="entry name" value="NT-C2"/>
    <property type="match status" value="1"/>
</dbReference>
<feature type="compositionally biased region" description="Low complexity" evidence="1">
    <location>
        <begin position="218"/>
        <end position="228"/>
    </location>
</feature>
<evidence type="ECO:0000259" key="2">
    <source>
        <dbReference type="PROSITE" id="PS51840"/>
    </source>
</evidence>
<dbReference type="EMBL" id="FQNC01000089">
    <property type="protein sequence ID" value="SGZ28248.1"/>
    <property type="molecule type" value="Genomic_DNA"/>
</dbReference>
<feature type="region of interest" description="Disordered" evidence="1">
    <location>
        <begin position="576"/>
        <end position="837"/>
    </location>
</feature>
<sequence length="902" mass="95327">MERFAERLGLGRTTTFIAHVTIHELSQVPLVSGRFKVDWKYKGATSDKIGSAFDYHHAQSTKPGAGAGAGAASTSGAGAGAESGSGSGTSSSGLAPVANINDVRSPMTPTPSNPRGEHNHPSNMLHPLSALHQTRTASTERGAPPSIESHSSVSTSTSRPTPTAYQGRSPLPPSTSGHSYESDTLKSPTTPSLGDYAKTPNPNRTPVVGYAQTFQRHASGASAQQSFGSPGGNDRDDPDQDEASASGHGRRASIPTVSYVSVDHTEPKGSTTWAPLRAHTATFNRIVSCPVAIPLKSIRSPSSSSSVPSTTTAATPRHILQPSSLKLRVRQEVPGDEEGKMKEVKTGQVVLDLSQFVTLAKGKEPTARRYLLRDCKTNATLRVTVRMEFLAGERSFVAPPLKTGQIAASNTNGAASSTNSTFSRSTTSLTKDNKNVARSITNGGSMMGTPSMSRTNSVTSISTHGGRSSTSPATSSNPKKGWRVSAQILSGDLSVFVLTGIPFYFCAQPTVSSQWPSMSPSAGSLGIRHESERSANEIIDVIFSPADHWKSPFPTTPHYERAGLHQQMNFSNRSAEELNHGTNDGARHSTSTNGDLSSTGEATTQTKKDKKTWRFMPLSRKIPMTGTSESLSPVTRSDDLLGTLPGNGTLQPSLSRQSSMRSNTSATRHPWHAGENEPKHESTENAEAKAHAGATSATRPIGDPKYLDRTKKEDSSGSSISGRPKLNVVTSSERMQRGQFRPEGAATSGQALSKKGPTRNPSGTSTGASSYRSTASQGHRLYSSGTTSSSSASSSTHSDSEDEDSDTFDVDDSGNRGLTRIARLARAPSSNPLYGGPAGLKSMKLRVQEVGKDAFGFGSSPKKAKEKEREKKLEGTGTRSTGASPTGTGMGTGKLVWNESWK</sequence>
<feature type="compositionally biased region" description="Low complexity" evidence="1">
    <location>
        <begin position="144"/>
        <end position="163"/>
    </location>
</feature>
<feature type="compositionally biased region" description="Basic and acidic residues" evidence="1">
    <location>
        <begin position="863"/>
        <end position="874"/>
    </location>
</feature>
<feature type="compositionally biased region" description="Polar residues" evidence="1">
    <location>
        <begin position="625"/>
        <end position="635"/>
    </location>
</feature>
<feature type="compositionally biased region" description="Polar residues" evidence="1">
    <location>
        <begin position="646"/>
        <end position="667"/>
    </location>
</feature>
<feature type="compositionally biased region" description="Basic and acidic residues" evidence="1">
    <location>
        <begin position="705"/>
        <end position="715"/>
    </location>
</feature>
<gene>
    <name evidence="3" type="primary">BQ5605_C027g10295</name>
    <name evidence="3" type="ORF">BQ5605_C027G10295</name>
</gene>
<dbReference type="InterPro" id="IPR039931">
    <property type="entry name" value="EEIG1/2-like"/>
</dbReference>
<dbReference type="PANTHER" id="PTHR21456:SF1">
    <property type="entry name" value="C2 NT-TYPE DOMAIN-CONTAINING PROTEIN"/>
    <property type="match status" value="1"/>
</dbReference>
<feature type="compositionally biased region" description="Low complexity" evidence="1">
    <location>
        <begin position="783"/>
        <end position="797"/>
    </location>
</feature>
<dbReference type="InterPro" id="IPR019448">
    <property type="entry name" value="NT-C2"/>
</dbReference>
<organism evidence="3 4">
    <name type="scientific">Microbotryum silenes-dioicae</name>
    <dbReference type="NCBI Taxonomy" id="796604"/>
    <lineage>
        <taxon>Eukaryota</taxon>
        <taxon>Fungi</taxon>
        <taxon>Dikarya</taxon>
        <taxon>Basidiomycota</taxon>
        <taxon>Pucciniomycotina</taxon>
        <taxon>Microbotryomycetes</taxon>
        <taxon>Microbotryales</taxon>
        <taxon>Microbotryaceae</taxon>
        <taxon>Microbotryum</taxon>
    </lineage>
</organism>
<dbReference type="Proteomes" id="UP000249464">
    <property type="component" value="Unassembled WGS sequence"/>
</dbReference>
<feature type="domain" description="C2 NT-type" evidence="2">
    <location>
        <begin position="6"/>
        <end position="389"/>
    </location>
</feature>
<evidence type="ECO:0000313" key="3">
    <source>
        <dbReference type="EMBL" id="SGZ28248.1"/>
    </source>
</evidence>
<evidence type="ECO:0000256" key="1">
    <source>
        <dbReference type="SAM" id="MobiDB-lite"/>
    </source>
</evidence>
<feature type="compositionally biased region" description="Polar residues" evidence="1">
    <location>
        <begin position="436"/>
        <end position="478"/>
    </location>
</feature>
<dbReference type="AlphaFoldDB" id="A0A2X0MR87"/>
<feature type="compositionally biased region" description="Polar residues" evidence="1">
    <location>
        <begin position="588"/>
        <end position="605"/>
    </location>
</feature>